<keyword evidence="2" id="KW-0472">Membrane</keyword>
<keyword evidence="2" id="KW-1133">Transmembrane helix</keyword>
<dbReference type="PANTHER" id="PTHR28136">
    <property type="entry name" value="NUCLEUS EXPORT PROTEIN BRR6"/>
    <property type="match status" value="1"/>
</dbReference>
<comment type="caution">
    <text evidence="4">The sequence shown here is derived from an EMBL/GenBank/DDBJ whole genome shotgun (WGS) entry which is preliminary data.</text>
</comment>
<proteinExistence type="predicted"/>
<feature type="transmembrane region" description="Helical" evidence="2">
    <location>
        <begin position="30"/>
        <end position="48"/>
    </location>
</feature>
<protein>
    <recommendedName>
        <fullName evidence="3">Brl1/Brr6 domain-containing protein</fullName>
    </recommendedName>
</protein>
<evidence type="ECO:0000256" key="2">
    <source>
        <dbReference type="SAM" id="Phobius"/>
    </source>
</evidence>
<dbReference type="EMBL" id="AJWJ01000772">
    <property type="protein sequence ID" value="KAF2069011.1"/>
    <property type="molecule type" value="Genomic_DNA"/>
</dbReference>
<sequence>CMEKNANSLPKSKILAGILSEVLDSFILNMSYKTIAFLITVIWMMIWIPNRLFDRQKVQHSSQLHHNQIHQQQHQQQQHTITNSSSSSAPTHSIFAKNLFTLDPNHVPKLEQILKD</sequence>
<evidence type="ECO:0000313" key="5">
    <source>
        <dbReference type="Proteomes" id="UP000695562"/>
    </source>
</evidence>
<dbReference type="InterPro" id="IPR040202">
    <property type="entry name" value="Brl1/Brr6"/>
</dbReference>
<gene>
    <name evidence="4" type="ORF">CYY_009668</name>
</gene>
<dbReference type="InterPro" id="IPR018767">
    <property type="entry name" value="Brl1/Brr6_dom"/>
</dbReference>
<accession>A0A8J4PTA2</accession>
<dbReference type="AlphaFoldDB" id="A0A8J4PTA2"/>
<reference evidence="4" key="1">
    <citation type="submission" date="2020-01" db="EMBL/GenBank/DDBJ databases">
        <title>Development of genomics and gene disruption for Polysphondylium violaceum indicates a role for the polyketide synthase stlB in stalk morphogenesis.</title>
        <authorList>
            <person name="Narita B."/>
            <person name="Kawabe Y."/>
            <person name="Kin K."/>
            <person name="Saito T."/>
            <person name="Gibbs R."/>
            <person name="Kuspa A."/>
            <person name="Muzny D."/>
            <person name="Queller D."/>
            <person name="Richards S."/>
            <person name="Strassman J."/>
            <person name="Sucgang R."/>
            <person name="Worley K."/>
            <person name="Schaap P."/>
        </authorList>
    </citation>
    <scope>NUCLEOTIDE SEQUENCE</scope>
    <source>
        <strain evidence="4">QSvi11</strain>
    </source>
</reference>
<keyword evidence="5" id="KW-1185">Reference proteome</keyword>
<evidence type="ECO:0000256" key="1">
    <source>
        <dbReference type="SAM" id="MobiDB-lite"/>
    </source>
</evidence>
<dbReference type="Pfam" id="PF10104">
    <property type="entry name" value="Brr6_like_C_C"/>
    <property type="match status" value="1"/>
</dbReference>
<dbReference type="Proteomes" id="UP000695562">
    <property type="component" value="Unassembled WGS sequence"/>
</dbReference>
<dbReference type="OrthoDB" id="5961at2759"/>
<name>A0A8J4PTA2_9MYCE</name>
<keyword evidence="2" id="KW-0812">Transmembrane</keyword>
<evidence type="ECO:0000313" key="4">
    <source>
        <dbReference type="EMBL" id="KAF2069011.1"/>
    </source>
</evidence>
<feature type="domain" description="Brl1/Brr6" evidence="3">
    <location>
        <begin position="1"/>
        <end position="53"/>
    </location>
</feature>
<feature type="compositionally biased region" description="Low complexity" evidence="1">
    <location>
        <begin position="63"/>
        <end position="88"/>
    </location>
</feature>
<dbReference type="GO" id="GO:0055088">
    <property type="term" value="P:lipid homeostasis"/>
    <property type="evidence" value="ECO:0007669"/>
    <property type="project" value="InterPro"/>
</dbReference>
<organism evidence="4 5">
    <name type="scientific">Polysphondylium violaceum</name>
    <dbReference type="NCBI Taxonomy" id="133409"/>
    <lineage>
        <taxon>Eukaryota</taxon>
        <taxon>Amoebozoa</taxon>
        <taxon>Evosea</taxon>
        <taxon>Eumycetozoa</taxon>
        <taxon>Dictyostelia</taxon>
        <taxon>Dictyosteliales</taxon>
        <taxon>Dictyosteliaceae</taxon>
        <taxon>Polysphondylium</taxon>
    </lineage>
</organism>
<evidence type="ECO:0000259" key="3">
    <source>
        <dbReference type="Pfam" id="PF10104"/>
    </source>
</evidence>
<feature type="region of interest" description="Disordered" evidence="1">
    <location>
        <begin position="63"/>
        <end position="90"/>
    </location>
</feature>
<feature type="non-terminal residue" evidence="4">
    <location>
        <position position="1"/>
    </location>
</feature>
<dbReference type="PANTHER" id="PTHR28136:SF1">
    <property type="entry name" value="NUCLEUS EXPORT PROTEIN BRL1"/>
    <property type="match status" value="1"/>
</dbReference>
<dbReference type="GO" id="GO:0006998">
    <property type="term" value="P:nuclear envelope organization"/>
    <property type="evidence" value="ECO:0007669"/>
    <property type="project" value="InterPro"/>
</dbReference>
<dbReference type="GO" id="GO:0031965">
    <property type="term" value="C:nuclear membrane"/>
    <property type="evidence" value="ECO:0007669"/>
    <property type="project" value="InterPro"/>
</dbReference>